<dbReference type="RefSeq" id="WP_156711084.1">
    <property type="nucleotide sequence ID" value="NZ_WPHG01000001.1"/>
</dbReference>
<name>A0A844QDM8_9HYPH</name>
<organism evidence="1 2">
    <name type="scientific">Nitratireductor arenosus</name>
    <dbReference type="NCBI Taxonomy" id="2682096"/>
    <lineage>
        <taxon>Bacteria</taxon>
        <taxon>Pseudomonadati</taxon>
        <taxon>Pseudomonadota</taxon>
        <taxon>Alphaproteobacteria</taxon>
        <taxon>Hyphomicrobiales</taxon>
        <taxon>Phyllobacteriaceae</taxon>
        <taxon>Nitratireductor</taxon>
    </lineage>
</organism>
<gene>
    <name evidence="1" type="ORF">GN330_02560</name>
</gene>
<proteinExistence type="predicted"/>
<sequence>MTSHAPRRRVAHGTMVGIIVLDTGFRRLPGDVAHAGTWPFPVQFRVVSGVRPADVIEGDPRHSLDAFRIAIDDLVALGCTAITTSCGFLAAVQDELARHSSVPFLSSALLQIPMVERILPAGKKPGLIVSDSQALSERHFRGVGAMSGLPTTALPPDGILLRNMREQATEVDAAAQEAEVIATVAELLARHDDVGALVFECANLPPYSAAVSRRFGLPIYDIVTLVRWMQLSLAPPDYPL</sequence>
<evidence type="ECO:0000313" key="2">
    <source>
        <dbReference type="Proteomes" id="UP000463224"/>
    </source>
</evidence>
<keyword evidence="2" id="KW-1185">Reference proteome</keyword>
<dbReference type="AlphaFoldDB" id="A0A844QDM8"/>
<dbReference type="Proteomes" id="UP000463224">
    <property type="component" value="Unassembled WGS sequence"/>
</dbReference>
<dbReference type="EMBL" id="WPHG01000001">
    <property type="protein sequence ID" value="MVA96130.1"/>
    <property type="molecule type" value="Genomic_DNA"/>
</dbReference>
<evidence type="ECO:0000313" key="1">
    <source>
        <dbReference type="EMBL" id="MVA96130.1"/>
    </source>
</evidence>
<dbReference type="NCBIfam" id="NF005679">
    <property type="entry name" value="PRK07475.1"/>
    <property type="match status" value="1"/>
</dbReference>
<reference evidence="1 2" key="1">
    <citation type="submission" date="2019-12" db="EMBL/GenBank/DDBJ databases">
        <title>Nitratireductor arenosus sp. nov., Isolated from sea sand, Jeju island, South Korea.</title>
        <authorList>
            <person name="Kim W."/>
        </authorList>
    </citation>
    <scope>NUCLEOTIDE SEQUENCE [LARGE SCALE GENOMIC DNA]</scope>
    <source>
        <strain evidence="1 2">CAU 1489</strain>
    </source>
</reference>
<comment type="caution">
    <text evidence="1">The sequence shown here is derived from an EMBL/GenBank/DDBJ whole genome shotgun (WGS) entry which is preliminary data.</text>
</comment>
<accession>A0A844QDM8</accession>
<protein>
    <submittedName>
        <fullName evidence="1">Aspartate/glutamate racemase family protein</fullName>
    </submittedName>
</protein>